<dbReference type="InterPro" id="IPR029044">
    <property type="entry name" value="Nucleotide-diphossugar_trans"/>
</dbReference>
<feature type="domain" description="Glycosyltransferase 2-like" evidence="5">
    <location>
        <begin position="45"/>
        <end position="211"/>
    </location>
</feature>
<keyword evidence="4" id="KW-1133">Transmembrane helix</keyword>
<dbReference type="PANTHER" id="PTHR43630:SF1">
    <property type="entry name" value="POLY-BETA-1,6-N-ACETYL-D-GLUCOSAMINE SYNTHASE"/>
    <property type="match status" value="1"/>
</dbReference>
<dbReference type="GO" id="GO:0016757">
    <property type="term" value="F:glycosyltransferase activity"/>
    <property type="evidence" value="ECO:0007669"/>
    <property type="project" value="UniProtKB-KW"/>
</dbReference>
<evidence type="ECO:0000256" key="4">
    <source>
        <dbReference type="SAM" id="Phobius"/>
    </source>
</evidence>
<organism evidence="6 7">
    <name type="scientific">Lacinutrix iliipiscaria</name>
    <dbReference type="NCBI Taxonomy" id="1230532"/>
    <lineage>
        <taxon>Bacteria</taxon>
        <taxon>Pseudomonadati</taxon>
        <taxon>Bacteroidota</taxon>
        <taxon>Flavobacteriia</taxon>
        <taxon>Flavobacteriales</taxon>
        <taxon>Flavobacteriaceae</taxon>
        <taxon>Lacinutrix</taxon>
    </lineage>
</organism>
<feature type="transmembrane region" description="Helical" evidence="4">
    <location>
        <begin position="284"/>
        <end position="303"/>
    </location>
</feature>
<evidence type="ECO:0000256" key="1">
    <source>
        <dbReference type="ARBA" id="ARBA00006739"/>
    </source>
</evidence>
<protein>
    <submittedName>
        <fullName evidence="6">Glycosyltransferase</fullName>
        <ecNumber evidence="6">2.4.-.-</ecNumber>
    </submittedName>
</protein>
<proteinExistence type="inferred from homology"/>
<gene>
    <name evidence="6" type="ORF">ACFS5M_05170</name>
</gene>
<sequence length="370" mass="42927">MPLLDIAFYIFVVVVVVQVVYYLFIFSKFAFLKPKKATQKDIAVSILICAKNEAENLNKNLPFILNQEYPKFEVLLINDDSQDDTLSVMETYAAQYNNVKMVNVARNDRFLGSKKYALTLGIKASKHNFLLLTDADCKPNSKYWLKEMSSHFSNTKTIVLGYGAYAKIENSFLNKLIRFETVLTALQYFSFSKSGIPFMGVGRNLAYRKDLFFNANGFQNHMQIPSGDDDIFINQVASKENTTICFSKNSFTISNPKTTFKDWLTQKRRHISTAKHYKSIHKTLLALFYISQFLFWFLSITFVLTLFKWQLVLPLIGIRFLIFFIIFSETSKKLNEKDLILFLPFLEFFLIGTQLAIFITNLLTKPKHWK</sequence>
<comment type="similarity">
    <text evidence="1">Belongs to the glycosyltransferase 2 family.</text>
</comment>
<dbReference type="SUPFAM" id="SSF53448">
    <property type="entry name" value="Nucleotide-diphospho-sugar transferases"/>
    <property type="match status" value="1"/>
</dbReference>
<accession>A0ABW5WK13</accession>
<dbReference type="RefSeq" id="WP_183486471.1">
    <property type="nucleotide sequence ID" value="NZ_JBHUOV010000001.1"/>
</dbReference>
<reference evidence="7" key="1">
    <citation type="journal article" date="2019" name="Int. J. Syst. Evol. Microbiol.">
        <title>The Global Catalogue of Microorganisms (GCM) 10K type strain sequencing project: providing services to taxonomists for standard genome sequencing and annotation.</title>
        <authorList>
            <consortium name="The Broad Institute Genomics Platform"/>
            <consortium name="The Broad Institute Genome Sequencing Center for Infectious Disease"/>
            <person name="Wu L."/>
            <person name="Ma J."/>
        </authorList>
    </citation>
    <scope>NUCLEOTIDE SEQUENCE [LARGE SCALE GENOMIC DNA]</scope>
    <source>
        <strain evidence="7">KCTC 32141</strain>
    </source>
</reference>
<keyword evidence="4" id="KW-0812">Transmembrane</keyword>
<dbReference type="Gene3D" id="3.90.550.10">
    <property type="entry name" value="Spore Coat Polysaccharide Biosynthesis Protein SpsA, Chain A"/>
    <property type="match status" value="1"/>
</dbReference>
<dbReference type="InterPro" id="IPR001173">
    <property type="entry name" value="Glyco_trans_2-like"/>
</dbReference>
<keyword evidence="4" id="KW-0472">Membrane</keyword>
<evidence type="ECO:0000256" key="2">
    <source>
        <dbReference type="ARBA" id="ARBA00022676"/>
    </source>
</evidence>
<evidence type="ECO:0000256" key="3">
    <source>
        <dbReference type="ARBA" id="ARBA00022679"/>
    </source>
</evidence>
<dbReference type="Pfam" id="PF00535">
    <property type="entry name" value="Glycos_transf_2"/>
    <property type="match status" value="1"/>
</dbReference>
<dbReference type="Proteomes" id="UP001597533">
    <property type="component" value="Unassembled WGS sequence"/>
</dbReference>
<feature type="transmembrane region" description="Helical" evidence="4">
    <location>
        <begin position="6"/>
        <end position="26"/>
    </location>
</feature>
<dbReference type="PANTHER" id="PTHR43630">
    <property type="entry name" value="POLY-BETA-1,6-N-ACETYL-D-GLUCOSAMINE SYNTHASE"/>
    <property type="match status" value="1"/>
</dbReference>
<feature type="transmembrane region" description="Helical" evidence="4">
    <location>
        <begin position="309"/>
        <end position="327"/>
    </location>
</feature>
<keyword evidence="3 6" id="KW-0808">Transferase</keyword>
<evidence type="ECO:0000259" key="5">
    <source>
        <dbReference type="Pfam" id="PF00535"/>
    </source>
</evidence>
<evidence type="ECO:0000313" key="7">
    <source>
        <dbReference type="Proteomes" id="UP001597533"/>
    </source>
</evidence>
<name>A0ABW5WK13_9FLAO</name>
<keyword evidence="2 6" id="KW-0328">Glycosyltransferase</keyword>
<feature type="transmembrane region" description="Helical" evidence="4">
    <location>
        <begin position="339"/>
        <end position="363"/>
    </location>
</feature>
<evidence type="ECO:0000313" key="6">
    <source>
        <dbReference type="EMBL" id="MFD2823048.1"/>
    </source>
</evidence>
<keyword evidence="7" id="KW-1185">Reference proteome</keyword>
<dbReference type="EMBL" id="JBHUOV010000001">
    <property type="protein sequence ID" value="MFD2823048.1"/>
    <property type="molecule type" value="Genomic_DNA"/>
</dbReference>
<dbReference type="EC" id="2.4.-.-" evidence="6"/>
<comment type="caution">
    <text evidence="6">The sequence shown here is derived from an EMBL/GenBank/DDBJ whole genome shotgun (WGS) entry which is preliminary data.</text>
</comment>